<organism evidence="2 3">
    <name type="scientific">Linum trigynum</name>
    <dbReference type="NCBI Taxonomy" id="586398"/>
    <lineage>
        <taxon>Eukaryota</taxon>
        <taxon>Viridiplantae</taxon>
        <taxon>Streptophyta</taxon>
        <taxon>Embryophyta</taxon>
        <taxon>Tracheophyta</taxon>
        <taxon>Spermatophyta</taxon>
        <taxon>Magnoliopsida</taxon>
        <taxon>eudicotyledons</taxon>
        <taxon>Gunneridae</taxon>
        <taxon>Pentapetalae</taxon>
        <taxon>rosids</taxon>
        <taxon>fabids</taxon>
        <taxon>Malpighiales</taxon>
        <taxon>Linaceae</taxon>
        <taxon>Linum</taxon>
    </lineage>
</organism>
<reference evidence="2 3" key="1">
    <citation type="submission" date="2024-04" db="EMBL/GenBank/DDBJ databases">
        <authorList>
            <person name="Fracassetti M."/>
        </authorList>
    </citation>
    <scope>NUCLEOTIDE SEQUENCE [LARGE SCALE GENOMIC DNA]</scope>
</reference>
<dbReference type="GO" id="GO:0005840">
    <property type="term" value="C:ribosome"/>
    <property type="evidence" value="ECO:0007669"/>
    <property type="project" value="InterPro"/>
</dbReference>
<dbReference type="Proteomes" id="UP001497516">
    <property type="component" value="Chromosome 6"/>
</dbReference>
<evidence type="ECO:0000313" key="2">
    <source>
        <dbReference type="EMBL" id="CAL1395616.1"/>
    </source>
</evidence>
<dbReference type="GO" id="GO:0006412">
    <property type="term" value="P:translation"/>
    <property type="evidence" value="ECO:0007669"/>
    <property type="project" value="InterPro"/>
</dbReference>
<accession>A0AAV2FBE9</accession>
<gene>
    <name evidence="2" type="ORF">LTRI10_LOCUS36039</name>
</gene>
<dbReference type="PANTHER" id="PTHR33280">
    <property type="entry name" value="50S RIBOSOMAL PROTEIN L31, CHLOROPLASTIC"/>
    <property type="match status" value="1"/>
</dbReference>
<dbReference type="InterPro" id="IPR002150">
    <property type="entry name" value="Ribosomal_bL31"/>
</dbReference>
<sequence length="111" mass="12967">MDHESNPSLLRCSRSHKGKDWCQIRRNGNMPKKEIQRGAGDYHRWDTKGVQHEVWSGNQPFCLVNRFGVLVEVEQVDKLRKKFVKLMQIMHFPVLKGEIVLPARKKSGKDQ</sequence>
<dbReference type="PANTHER" id="PTHR33280:SF1">
    <property type="entry name" value="LARGE RIBOSOMAL SUBUNIT PROTEIN BL31C"/>
    <property type="match status" value="1"/>
</dbReference>
<dbReference type="EMBL" id="OZ034819">
    <property type="protein sequence ID" value="CAL1395616.1"/>
    <property type="molecule type" value="Genomic_DNA"/>
</dbReference>
<comment type="similarity">
    <text evidence="1">Belongs to the bacterial ribosomal protein bL31 family. Type A subfamily.</text>
</comment>
<keyword evidence="3" id="KW-1185">Reference proteome</keyword>
<protein>
    <submittedName>
        <fullName evidence="2">Uncharacterized protein</fullName>
    </submittedName>
</protein>
<dbReference type="GO" id="GO:0003735">
    <property type="term" value="F:structural constituent of ribosome"/>
    <property type="evidence" value="ECO:0007669"/>
    <property type="project" value="InterPro"/>
</dbReference>
<name>A0AAV2FBE9_9ROSI</name>
<proteinExistence type="inferred from homology"/>
<evidence type="ECO:0000256" key="1">
    <source>
        <dbReference type="ARBA" id="ARBA00009296"/>
    </source>
</evidence>
<evidence type="ECO:0000313" key="3">
    <source>
        <dbReference type="Proteomes" id="UP001497516"/>
    </source>
</evidence>
<dbReference type="AlphaFoldDB" id="A0AAV2FBE9"/>